<dbReference type="PRINTS" id="PR00420">
    <property type="entry name" value="RNGMNOXGNASE"/>
</dbReference>
<dbReference type="Pfam" id="PF13450">
    <property type="entry name" value="NAD_binding_8"/>
    <property type="match status" value="1"/>
</dbReference>
<keyword evidence="6" id="KW-0560">Oxidoreductase</keyword>
<evidence type="ECO:0000256" key="1">
    <source>
        <dbReference type="ARBA" id="ARBA00001974"/>
    </source>
</evidence>
<dbReference type="EMBL" id="JBFXLS010000002">
    <property type="protein sequence ID" value="KAL2834293.1"/>
    <property type="molecule type" value="Genomic_DNA"/>
</dbReference>
<evidence type="ECO:0000256" key="4">
    <source>
        <dbReference type="ARBA" id="ARBA00022630"/>
    </source>
</evidence>
<dbReference type="Gene3D" id="3.50.50.60">
    <property type="entry name" value="FAD/NAD(P)-binding domain"/>
    <property type="match status" value="1"/>
</dbReference>
<keyword evidence="7 8" id="KW-0503">Monooxygenase</keyword>
<evidence type="ECO:0000256" key="3">
    <source>
        <dbReference type="ARBA" id="ARBA00007992"/>
    </source>
</evidence>
<evidence type="ECO:0000256" key="2">
    <source>
        <dbReference type="ARBA" id="ARBA00005179"/>
    </source>
</evidence>
<dbReference type="Proteomes" id="UP001610335">
    <property type="component" value="Unassembled WGS sequence"/>
</dbReference>
<sequence>MPLPILIIGAGLSGLTTARLLTNANIPVIVFEATTPSRTQGYAISLRDWGFTTLLDSLGSLPLSSLTKNVAPDRHIGGTGWIDLALLNNHTGELIVKPPPEPNPSILRANRNALRAWIADRGEEDLDIRYNHKLTSLSGTLGNLTAHFANGALYTGALLIAADGVHSTPRSLLLPSIIPDILPVLMYHGDLELSRSDFDTLIRPHAGDSNILAGVGDGFNTPLTICNITPTHVHLDWSYSRPSTGSSDPLFNPKITSEEAKVLPSALLEEIASRELAEPWSHFLNETAMKSHRVFNWLSRCVFVERGDVDLCMEKGVVFVGDSWHAMPIFGGEGGNHALVDGVELAGALLEEIEGGGGWADEGLARAIGVYYDGAWRRCQDAVRRSRQRFYQLHRPMSEWVEIKQKAEKRAQQQQ</sequence>
<dbReference type="InterPro" id="IPR036188">
    <property type="entry name" value="FAD/NAD-bd_sf"/>
</dbReference>
<comment type="pathway">
    <text evidence="2">Secondary metabolite biosynthesis.</text>
</comment>
<dbReference type="PANTHER" id="PTHR47178">
    <property type="entry name" value="MONOOXYGENASE, FAD-BINDING"/>
    <property type="match status" value="1"/>
</dbReference>
<comment type="cofactor">
    <cofactor evidence="1">
        <name>FAD</name>
        <dbReference type="ChEBI" id="CHEBI:57692"/>
    </cofactor>
</comment>
<keyword evidence="5" id="KW-0274">FAD</keyword>
<proteinExistence type="inferred from homology"/>
<dbReference type="GO" id="GO:0004497">
    <property type="term" value="F:monooxygenase activity"/>
    <property type="evidence" value="ECO:0007669"/>
    <property type="project" value="UniProtKB-KW"/>
</dbReference>
<organism evidence="8 9">
    <name type="scientific">Aspergillus cavernicola</name>
    <dbReference type="NCBI Taxonomy" id="176166"/>
    <lineage>
        <taxon>Eukaryota</taxon>
        <taxon>Fungi</taxon>
        <taxon>Dikarya</taxon>
        <taxon>Ascomycota</taxon>
        <taxon>Pezizomycotina</taxon>
        <taxon>Eurotiomycetes</taxon>
        <taxon>Eurotiomycetidae</taxon>
        <taxon>Eurotiales</taxon>
        <taxon>Aspergillaceae</taxon>
        <taxon>Aspergillus</taxon>
        <taxon>Aspergillus subgen. Nidulantes</taxon>
    </lineage>
</organism>
<comment type="caution">
    <text evidence="8">The sequence shown here is derived from an EMBL/GenBank/DDBJ whole genome shotgun (WGS) entry which is preliminary data.</text>
</comment>
<name>A0ABR4J2N1_9EURO</name>
<accession>A0ABR4J2N1</accession>
<evidence type="ECO:0000256" key="6">
    <source>
        <dbReference type="ARBA" id="ARBA00023002"/>
    </source>
</evidence>
<dbReference type="SUPFAM" id="SSF51905">
    <property type="entry name" value="FAD/NAD(P)-binding domain"/>
    <property type="match status" value="1"/>
</dbReference>
<keyword evidence="4" id="KW-0285">Flavoprotein</keyword>
<evidence type="ECO:0000256" key="5">
    <source>
        <dbReference type="ARBA" id="ARBA00022827"/>
    </source>
</evidence>
<dbReference type="PANTHER" id="PTHR47178:SF4">
    <property type="entry name" value="FAD-DEPENDENT MONOOXYGENASE APTC"/>
    <property type="match status" value="1"/>
</dbReference>
<comment type="similarity">
    <text evidence="3">Belongs to the paxM FAD-dependent monooxygenase family.</text>
</comment>
<protein>
    <submittedName>
        <fullName evidence="8">FAD-dependent monooxygenase</fullName>
    </submittedName>
</protein>
<keyword evidence="9" id="KW-1185">Reference proteome</keyword>
<evidence type="ECO:0000256" key="7">
    <source>
        <dbReference type="ARBA" id="ARBA00023033"/>
    </source>
</evidence>
<evidence type="ECO:0000313" key="8">
    <source>
        <dbReference type="EMBL" id="KAL2834293.1"/>
    </source>
</evidence>
<gene>
    <name evidence="8" type="ORF">BDW59DRAFT_156234</name>
</gene>
<reference evidence="8 9" key="1">
    <citation type="submission" date="2024-07" db="EMBL/GenBank/DDBJ databases">
        <title>Section-level genome sequencing and comparative genomics of Aspergillus sections Usti and Cavernicolus.</title>
        <authorList>
            <consortium name="Lawrence Berkeley National Laboratory"/>
            <person name="Nybo J.L."/>
            <person name="Vesth T.C."/>
            <person name="Theobald S."/>
            <person name="Frisvad J.C."/>
            <person name="Larsen T.O."/>
            <person name="Kjaerboelling I."/>
            <person name="Rothschild-Mancinelli K."/>
            <person name="Lyhne E.K."/>
            <person name="Kogle M.E."/>
            <person name="Barry K."/>
            <person name="Clum A."/>
            <person name="Na H."/>
            <person name="Ledsgaard L."/>
            <person name="Lin J."/>
            <person name="Lipzen A."/>
            <person name="Kuo A."/>
            <person name="Riley R."/>
            <person name="Mondo S."/>
            <person name="LaButti K."/>
            <person name="Haridas S."/>
            <person name="Pangalinan J."/>
            <person name="Salamov A.A."/>
            <person name="Simmons B.A."/>
            <person name="Magnuson J.K."/>
            <person name="Chen J."/>
            <person name="Drula E."/>
            <person name="Henrissat B."/>
            <person name="Wiebenga A."/>
            <person name="Lubbers R.J."/>
            <person name="Gomes A.C."/>
            <person name="Makela M.R."/>
            <person name="Stajich J."/>
            <person name="Grigoriev I.V."/>
            <person name="Mortensen U.H."/>
            <person name="De vries R.P."/>
            <person name="Baker S.E."/>
            <person name="Andersen M.R."/>
        </authorList>
    </citation>
    <scope>NUCLEOTIDE SEQUENCE [LARGE SCALE GENOMIC DNA]</scope>
    <source>
        <strain evidence="8 9">CBS 600.67</strain>
    </source>
</reference>
<evidence type="ECO:0000313" key="9">
    <source>
        <dbReference type="Proteomes" id="UP001610335"/>
    </source>
</evidence>